<keyword evidence="3" id="KW-1185">Reference proteome</keyword>
<proteinExistence type="predicted"/>
<evidence type="ECO:0000313" key="2">
    <source>
        <dbReference type="EMBL" id="MDR5655013.1"/>
    </source>
</evidence>
<evidence type="ECO:0000313" key="3">
    <source>
        <dbReference type="Proteomes" id="UP001247754"/>
    </source>
</evidence>
<dbReference type="InterPro" id="IPR009506">
    <property type="entry name" value="YjiS-like"/>
</dbReference>
<dbReference type="EMBL" id="JAVKPH010000042">
    <property type="protein sequence ID" value="MDR5655013.1"/>
    <property type="molecule type" value="Genomic_DNA"/>
</dbReference>
<feature type="domain" description="YjiS-like" evidence="1">
    <location>
        <begin position="3"/>
        <end position="37"/>
    </location>
</feature>
<evidence type="ECO:0000259" key="1">
    <source>
        <dbReference type="Pfam" id="PF06568"/>
    </source>
</evidence>
<sequence>MMERLRNLLYRWRSLDELDKLGERELADLGLSRYELEELVTMSPEVPERMARMAAVFGLTVEDIRALRNEYLELLENCGHCDAVGQCRHMLDAGTAQPGNVGFCPNAAFYRAKAARPEG</sequence>
<accession>A0ABU1FEL9</accession>
<protein>
    <submittedName>
        <fullName evidence="2">DUF6455 family protein</fullName>
    </submittedName>
</protein>
<name>A0ABU1FEL9_9RHOB</name>
<dbReference type="Proteomes" id="UP001247754">
    <property type="component" value="Unassembled WGS sequence"/>
</dbReference>
<dbReference type="Pfam" id="PF06568">
    <property type="entry name" value="YjiS-like"/>
    <property type="match status" value="1"/>
</dbReference>
<comment type="caution">
    <text evidence="2">The sequence shown here is derived from an EMBL/GenBank/DDBJ whole genome shotgun (WGS) entry which is preliminary data.</text>
</comment>
<reference evidence="2 3" key="1">
    <citation type="submission" date="2023-09" db="EMBL/GenBank/DDBJ databases">
        <title>Xinfangfangia sedmenti sp. nov., isolated the sedment.</title>
        <authorList>
            <person name="Xu L."/>
        </authorList>
    </citation>
    <scope>NUCLEOTIDE SEQUENCE [LARGE SCALE GENOMIC DNA]</scope>
    <source>
        <strain evidence="2 3">LG-4</strain>
    </source>
</reference>
<organism evidence="2 3">
    <name type="scientific">Ruixingdingia sedimenti</name>
    <dbReference type="NCBI Taxonomy" id="3073604"/>
    <lineage>
        <taxon>Bacteria</taxon>
        <taxon>Pseudomonadati</taxon>
        <taxon>Pseudomonadota</taxon>
        <taxon>Alphaproteobacteria</taxon>
        <taxon>Rhodobacterales</taxon>
        <taxon>Paracoccaceae</taxon>
        <taxon>Ruixingdingia</taxon>
    </lineage>
</organism>
<gene>
    <name evidence="2" type="ORF">RGD00_20585</name>
</gene>